<evidence type="ECO:0000256" key="1">
    <source>
        <dbReference type="ARBA" id="ARBA00004141"/>
    </source>
</evidence>
<name>A0A6F9DG84_9ASCI</name>
<feature type="domain" description="Inward rectifier potassium channel C-terminal" evidence="21">
    <location>
        <begin position="264"/>
        <end position="435"/>
    </location>
</feature>
<feature type="region of interest" description="Disordered" evidence="18">
    <location>
        <begin position="500"/>
        <end position="544"/>
    </location>
</feature>
<comment type="catalytic activity">
    <reaction evidence="11">
        <text>K(+)(in) = K(+)(out)</text>
        <dbReference type="Rhea" id="RHEA:29463"/>
        <dbReference type="ChEBI" id="CHEBI:29103"/>
    </reaction>
</comment>
<evidence type="ECO:0000259" key="21">
    <source>
        <dbReference type="Pfam" id="PF17655"/>
    </source>
</evidence>
<dbReference type="FunFam" id="1.10.287.70:FF:000019">
    <property type="entry name" value="G protein-activated inward rectifier potassium channel 1"/>
    <property type="match status" value="1"/>
</dbReference>
<dbReference type="InterPro" id="IPR014756">
    <property type="entry name" value="Ig_E-set"/>
</dbReference>
<dbReference type="Pfam" id="PF01007">
    <property type="entry name" value="IRK"/>
    <property type="match status" value="1"/>
</dbReference>
<evidence type="ECO:0000256" key="2">
    <source>
        <dbReference type="ARBA" id="ARBA00022448"/>
    </source>
</evidence>
<dbReference type="InterPro" id="IPR040445">
    <property type="entry name" value="Kir_TM"/>
</dbReference>
<protein>
    <recommendedName>
        <fullName evidence="14">G protein-activated inward rectifier potassium channel 3</fullName>
    </recommendedName>
    <alternativeName>
        <fullName evidence="16">Inward rectifier K(+) channel Kir3.3</fullName>
    </alternativeName>
    <alternativeName>
        <fullName evidence="15">Potassium channel, inwardly rectifying subfamily J member 9</fullName>
    </alternativeName>
</protein>
<dbReference type="InterPro" id="IPR013518">
    <property type="entry name" value="K_chnl_inward-rec_Kir_cyto"/>
</dbReference>
<keyword evidence="8 17" id="KW-0406">Ion transport</keyword>
<dbReference type="SUPFAM" id="SSF81324">
    <property type="entry name" value="Voltage-gated potassium channels"/>
    <property type="match status" value="1"/>
</dbReference>
<feature type="transmembrane region" description="Helical" evidence="19">
    <location>
        <begin position="227"/>
        <end position="252"/>
    </location>
</feature>
<keyword evidence="4 17" id="KW-0812">Transmembrane</keyword>
<evidence type="ECO:0000256" key="11">
    <source>
        <dbReference type="ARBA" id="ARBA00034430"/>
    </source>
</evidence>
<feature type="compositionally biased region" description="Low complexity" evidence="18">
    <location>
        <begin position="509"/>
        <end position="524"/>
    </location>
</feature>
<evidence type="ECO:0000313" key="22">
    <source>
        <dbReference type="EMBL" id="CAB3258033.1"/>
    </source>
</evidence>
<evidence type="ECO:0000256" key="16">
    <source>
        <dbReference type="ARBA" id="ARBA00081071"/>
    </source>
</evidence>
<evidence type="ECO:0000256" key="10">
    <source>
        <dbReference type="ARBA" id="ARBA00023303"/>
    </source>
</evidence>
<dbReference type="InterPro" id="IPR041647">
    <property type="entry name" value="IRK_C"/>
</dbReference>
<dbReference type="Pfam" id="PF17655">
    <property type="entry name" value="IRK_C"/>
    <property type="match status" value="1"/>
</dbReference>
<dbReference type="Gene3D" id="2.60.40.1400">
    <property type="entry name" value="G protein-activated inward rectifier potassium channel 1"/>
    <property type="match status" value="1"/>
</dbReference>
<dbReference type="InterPro" id="IPR016449">
    <property type="entry name" value="K_chnl_inward-rec_Kir"/>
</dbReference>
<dbReference type="GO" id="GO:0034765">
    <property type="term" value="P:regulation of monoatomic ion transmembrane transport"/>
    <property type="evidence" value="ECO:0007669"/>
    <property type="project" value="TreeGrafter"/>
</dbReference>
<evidence type="ECO:0000256" key="6">
    <source>
        <dbReference type="ARBA" id="ARBA00022958"/>
    </source>
</evidence>
<dbReference type="Gene3D" id="1.10.287.70">
    <property type="match status" value="1"/>
</dbReference>
<dbReference type="GO" id="GO:0034702">
    <property type="term" value="C:monoatomic ion channel complex"/>
    <property type="evidence" value="ECO:0007669"/>
    <property type="project" value="UniProtKB-KW"/>
</dbReference>
<evidence type="ECO:0000256" key="14">
    <source>
        <dbReference type="ARBA" id="ARBA00072191"/>
    </source>
</evidence>
<dbReference type="PRINTS" id="PR01320">
    <property type="entry name" value="KIRCHANNEL"/>
</dbReference>
<gene>
    <name evidence="22" type="primary">Kcnj12</name>
</gene>
<evidence type="ECO:0000259" key="20">
    <source>
        <dbReference type="Pfam" id="PF01007"/>
    </source>
</evidence>
<keyword evidence="9 19" id="KW-0472">Membrane</keyword>
<feature type="domain" description="Potassium channel inwardly rectifying transmembrane" evidence="20">
    <location>
        <begin position="112"/>
        <end position="257"/>
    </location>
</feature>
<keyword evidence="10 17" id="KW-0407">Ion channel</keyword>
<feature type="region of interest" description="Disordered" evidence="18">
    <location>
        <begin position="448"/>
        <end position="486"/>
    </location>
</feature>
<evidence type="ECO:0000256" key="5">
    <source>
        <dbReference type="ARBA" id="ARBA00022882"/>
    </source>
</evidence>
<evidence type="ECO:0000256" key="17">
    <source>
        <dbReference type="RuleBase" id="RU003822"/>
    </source>
</evidence>
<evidence type="ECO:0000256" key="18">
    <source>
        <dbReference type="SAM" id="MobiDB-lite"/>
    </source>
</evidence>
<dbReference type="GO" id="GO:0005886">
    <property type="term" value="C:plasma membrane"/>
    <property type="evidence" value="ECO:0007669"/>
    <property type="project" value="TreeGrafter"/>
</dbReference>
<keyword evidence="2 17" id="KW-0813">Transport</keyword>
<evidence type="ECO:0000256" key="7">
    <source>
        <dbReference type="ARBA" id="ARBA00022989"/>
    </source>
</evidence>
<proteinExistence type="evidence at transcript level"/>
<keyword evidence="5 17" id="KW-0851">Voltage-gated channel</keyword>
<dbReference type="GO" id="GO:0005242">
    <property type="term" value="F:inward rectifier potassium channel activity"/>
    <property type="evidence" value="ECO:0007669"/>
    <property type="project" value="InterPro"/>
</dbReference>
<evidence type="ECO:0000256" key="4">
    <source>
        <dbReference type="ARBA" id="ARBA00022692"/>
    </source>
</evidence>
<evidence type="ECO:0000256" key="13">
    <source>
        <dbReference type="ARBA" id="ARBA00062687"/>
    </source>
</evidence>
<dbReference type="PANTHER" id="PTHR11767:SF102">
    <property type="entry name" value="INWARDLY RECTIFYING POTASSIUM CHANNEL 1, ISOFORM F"/>
    <property type="match status" value="1"/>
</dbReference>
<dbReference type="FunFam" id="2.60.40.1400:FF:000001">
    <property type="entry name" value="G protein-activated inward rectifier potassium channel 2"/>
    <property type="match status" value="1"/>
</dbReference>
<evidence type="ECO:0000256" key="15">
    <source>
        <dbReference type="ARBA" id="ARBA00076077"/>
    </source>
</evidence>
<evidence type="ECO:0000256" key="9">
    <source>
        <dbReference type="ARBA" id="ARBA00023136"/>
    </source>
</evidence>
<comment type="subunit">
    <text evidence="13">Associates with KCNJ3/GIRK1 to form a G-protein-activated heteromultimer pore-forming unit. Interacts (via PDZ-binding motif) with SNX27 (via PDZ domain); the interaction is required when endocytosed to prevent degradation in lysosomes and promote recycling to the plasma membrane.</text>
</comment>
<comment type="subcellular location">
    <subcellularLocation>
        <location evidence="1 17">Membrane</location>
        <topology evidence="1 17">Multi-pass membrane protein</topology>
    </subcellularLocation>
</comment>
<dbReference type="EMBL" id="LR786134">
    <property type="protein sequence ID" value="CAB3258033.1"/>
    <property type="molecule type" value="mRNA"/>
</dbReference>
<evidence type="ECO:0000256" key="19">
    <source>
        <dbReference type="SAM" id="Phobius"/>
    </source>
</evidence>
<accession>A0A6F9DG84</accession>
<dbReference type="AlphaFoldDB" id="A0A6F9DG84"/>
<organism evidence="22">
    <name type="scientific">Phallusia mammillata</name>
    <dbReference type="NCBI Taxonomy" id="59560"/>
    <lineage>
        <taxon>Eukaryota</taxon>
        <taxon>Metazoa</taxon>
        <taxon>Chordata</taxon>
        <taxon>Tunicata</taxon>
        <taxon>Ascidiacea</taxon>
        <taxon>Phlebobranchia</taxon>
        <taxon>Ascidiidae</taxon>
        <taxon>Phallusia</taxon>
    </lineage>
</organism>
<keyword evidence="7 19" id="KW-1133">Transmembrane helix</keyword>
<evidence type="ECO:0000256" key="8">
    <source>
        <dbReference type="ARBA" id="ARBA00023065"/>
    </source>
</evidence>
<keyword evidence="3 17" id="KW-0633">Potassium transport</keyword>
<dbReference type="PANTHER" id="PTHR11767">
    <property type="entry name" value="INWARD RECTIFIER POTASSIUM CHANNEL"/>
    <property type="match status" value="1"/>
</dbReference>
<keyword evidence="6 17" id="KW-0630">Potassium</keyword>
<feature type="compositionally biased region" description="Polar residues" evidence="18">
    <location>
        <begin position="525"/>
        <end position="541"/>
    </location>
</feature>
<comment type="similarity">
    <text evidence="12">Belongs to the inward rectifier-type potassium channel (TC 1.A.2.1) family. KCNJ9 subfamily.</text>
</comment>
<dbReference type="GO" id="GO:1990573">
    <property type="term" value="P:potassium ion import across plasma membrane"/>
    <property type="evidence" value="ECO:0007669"/>
    <property type="project" value="TreeGrafter"/>
</dbReference>
<reference evidence="22" key="1">
    <citation type="submission" date="2020-04" db="EMBL/GenBank/DDBJ databases">
        <authorList>
            <person name="Neveu A P."/>
        </authorList>
    </citation>
    <scope>NUCLEOTIDE SEQUENCE</scope>
    <source>
        <tissue evidence="22">Whole embryo</tissue>
    </source>
</reference>
<evidence type="ECO:0000256" key="3">
    <source>
        <dbReference type="ARBA" id="ARBA00022538"/>
    </source>
</evidence>
<sequence>MESTVKRKAAHHKGECKLTKSSAISSVSKQVDMESGKSMRYQQHHLQEKSFHRAAFDFSNSRKSSIDETNRNCSNNSSLQRMMDMSYGGSRCQTNGSLLGDGLYHKKGVRFIRKSGHCNVSHTNLSDKPRRFISDIFTTGVDLKWRWNLFVFSAAFIVSWLGFGAIFWVSSYLHGDFDLQNAANETFRPCVKNLEPTKAFTSAFLFSLETQTTIGYGFRVVTEECPFTVIMVVFQSVFGCILDAFMIGLIMAKISRPKKRAKTLLFSNKAVINVRDGRLCLMVRVGNLRKSHLVEATIRMQFIHSRETIEGEFIPLEQIDLQLDLKNDSDRLFLVTPQTICHPIDESSPLWEIHPDDLGTSNFEVIVILEGMVEATGMTTQARASYLPDEILWGHRFQNMISFTKNNGYKVNFRHFNQTYKTPDAPWQSAKCLQDTAASDVRSMIETSLYRNNNKSSDDDTSSTRTSVRSCHNNPSSASEGRDSGYTAVEDLPRTCSYHTLGAEHNKPLTSTTSLSDDSETGSTPTNHAAASNHTTVTQLPLDSPLPSVKEMEAVLVNIDETNQETNTIRPRTSASFRKPKSFVDFPKAPSAKSSDDIRLLFIDEARPIPSGTTDVAAASPAVNDKRFDDAIDLIQHDAQGTVCV</sequence>
<evidence type="ECO:0000256" key="12">
    <source>
        <dbReference type="ARBA" id="ARBA00061604"/>
    </source>
</evidence>
<dbReference type="SUPFAM" id="SSF81296">
    <property type="entry name" value="E set domains"/>
    <property type="match status" value="1"/>
</dbReference>
<feature type="transmembrane region" description="Helical" evidence="19">
    <location>
        <begin position="149"/>
        <end position="169"/>
    </location>
</feature>